<organism evidence="2 3">
    <name type="scientific">Vagococcus carniphilus</name>
    <dbReference type="NCBI Taxonomy" id="218144"/>
    <lineage>
        <taxon>Bacteria</taxon>
        <taxon>Bacillati</taxon>
        <taxon>Bacillota</taxon>
        <taxon>Bacilli</taxon>
        <taxon>Lactobacillales</taxon>
        <taxon>Enterococcaceae</taxon>
        <taxon>Vagococcus</taxon>
    </lineage>
</organism>
<proteinExistence type="predicted"/>
<dbReference type="GO" id="GO:0005737">
    <property type="term" value="C:cytoplasm"/>
    <property type="evidence" value="ECO:0007669"/>
    <property type="project" value="TreeGrafter"/>
</dbReference>
<dbReference type="Pfam" id="PF01370">
    <property type="entry name" value="Epimerase"/>
    <property type="match status" value="1"/>
</dbReference>
<accession>A0A430AYV2</accession>
<dbReference type="RefSeq" id="WP_126794928.1">
    <property type="nucleotide sequence ID" value="NZ_CP060720.1"/>
</dbReference>
<evidence type="ECO:0000259" key="1">
    <source>
        <dbReference type="Pfam" id="PF01370"/>
    </source>
</evidence>
<dbReference type="EMBL" id="NGKB01000009">
    <property type="protein sequence ID" value="RSU13241.1"/>
    <property type="molecule type" value="Genomic_DNA"/>
</dbReference>
<protein>
    <submittedName>
        <fullName evidence="2">Epimerase</fullName>
    </submittedName>
</protein>
<dbReference type="OrthoDB" id="9778052at2"/>
<name>A0A430AYV2_9ENTE</name>
<dbReference type="InterPro" id="IPR051783">
    <property type="entry name" value="NAD(P)-dependent_oxidoreduct"/>
</dbReference>
<evidence type="ECO:0000313" key="2">
    <source>
        <dbReference type="EMBL" id="RSU13241.1"/>
    </source>
</evidence>
<dbReference type="Gene3D" id="3.40.50.720">
    <property type="entry name" value="NAD(P)-binding Rossmann-like Domain"/>
    <property type="match status" value="1"/>
</dbReference>
<dbReference type="PANTHER" id="PTHR48079:SF6">
    <property type="entry name" value="NAD(P)-BINDING DOMAIN-CONTAINING PROTEIN-RELATED"/>
    <property type="match status" value="1"/>
</dbReference>
<dbReference type="InterPro" id="IPR036291">
    <property type="entry name" value="NAD(P)-bd_dom_sf"/>
</dbReference>
<feature type="domain" description="NAD-dependent epimerase/dehydratase" evidence="1">
    <location>
        <begin position="4"/>
        <end position="225"/>
    </location>
</feature>
<dbReference type="InterPro" id="IPR001509">
    <property type="entry name" value="Epimerase_deHydtase"/>
</dbReference>
<dbReference type="GeneID" id="95580927"/>
<dbReference type="PANTHER" id="PTHR48079">
    <property type="entry name" value="PROTEIN YEEZ"/>
    <property type="match status" value="1"/>
</dbReference>
<dbReference type="SUPFAM" id="SSF51735">
    <property type="entry name" value="NAD(P)-binding Rossmann-fold domains"/>
    <property type="match status" value="1"/>
</dbReference>
<comment type="caution">
    <text evidence="2">The sequence shown here is derived from an EMBL/GenBank/DDBJ whole genome shotgun (WGS) entry which is preliminary data.</text>
</comment>
<dbReference type="AlphaFoldDB" id="A0A430AYV2"/>
<dbReference type="GO" id="GO:0004029">
    <property type="term" value="F:aldehyde dehydrogenase (NAD+) activity"/>
    <property type="evidence" value="ECO:0007669"/>
    <property type="project" value="TreeGrafter"/>
</dbReference>
<reference evidence="2 3" key="1">
    <citation type="submission" date="2017-05" db="EMBL/GenBank/DDBJ databases">
        <title>Vagococcus spp. assemblies.</title>
        <authorList>
            <person name="Gulvik C.A."/>
        </authorList>
    </citation>
    <scope>NUCLEOTIDE SEQUENCE [LARGE SCALE GENOMIC DNA]</scope>
    <source>
        <strain evidence="2 3">SS1714</strain>
    </source>
</reference>
<sequence length="323" mass="36093">MSKIFILGGTGFLGYYTTKELLKNGYEVKTMSLPPMPTKDLLPDGVECSLGNINELSDEEIIALLSDCDGFIYAAGADERTVPKKPAMKFFYEMNVVPTQRLARLSRLAGLKKFVIFNSYFAEFTERLPEFELRKQGYPNNRLLQEQVAFAEGEGEMTVCSIRLPYIFGTMPGREPLWTMFVDQARGKDLFPAPAGGTAMVTVEQVAEAALGALENGKHRGTYPICALNMSYKDFYTMIVEALGQSETTQVPVLTYDQMKPAYEAIDQEADANGVEHGIHMVVSGKLQSIDLFIDPEETRHVLNIQEHDVVESIKETLERCVK</sequence>
<evidence type="ECO:0000313" key="3">
    <source>
        <dbReference type="Proteomes" id="UP000288028"/>
    </source>
</evidence>
<dbReference type="Proteomes" id="UP000288028">
    <property type="component" value="Unassembled WGS sequence"/>
</dbReference>
<gene>
    <name evidence="2" type="ORF">CBF28_10290</name>
</gene>
<keyword evidence="3" id="KW-1185">Reference proteome</keyword>